<organism evidence="10">
    <name type="scientific">Ixodes ricinus</name>
    <name type="common">Common tick</name>
    <name type="synonym">Acarus ricinus</name>
    <dbReference type="NCBI Taxonomy" id="34613"/>
    <lineage>
        <taxon>Eukaryota</taxon>
        <taxon>Metazoa</taxon>
        <taxon>Ecdysozoa</taxon>
        <taxon>Arthropoda</taxon>
        <taxon>Chelicerata</taxon>
        <taxon>Arachnida</taxon>
        <taxon>Acari</taxon>
        <taxon>Parasitiformes</taxon>
        <taxon>Ixodida</taxon>
        <taxon>Ixodoidea</taxon>
        <taxon>Ixodidae</taxon>
        <taxon>Ixodinae</taxon>
        <taxon>Ixodes</taxon>
    </lineage>
</organism>
<dbReference type="CDD" id="cd17678">
    <property type="entry name" value="RUN2_DENND5"/>
    <property type="match status" value="1"/>
</dbReference>
<dbReference type="InterPro" id="IPR043153">
    <property type="entry name" value="DENN_C"/>
</dbReference>
<evidence type="ECO:0000259" key="7">
    <source>
        <dbReference type="PROSITE" id="PS50095"/>
    </source>
</evidence>
<dbReference type="CDD" id="cd17677">
    <property type="entry name" value="RUN1_DENND5"/>
    <property type="match status" value="1"/>
</dbReference>
<evidence type="ECO:0000256" key="4">
    <source>
        <dbReference type="ARBA" id="ARBA00023136"/>
    </source>
</evidence>
<comment type="similarity">
    <text evidence="2">Belongs to the RAB6IP1 family.</text>
</comment>
<dbReference type="CDD" id="cd01757">
    <property type="entry name" value="PLAT_RAB6IP1"/>
    <property type="match status" value="1"/>
</dbReference>
<feature type="compositionally biased region" description="Low complexity" evidence="6">
    <location>
        <begin position="456"/>
        <end position="477"/>
    </location>
</feature>
<reference evidence="10" key="1">
    <citation type="submission" date="2019-12" db="EMBL/GenBank/DDBJ databases">
        <title>An insight into the sialome of adult female Ixodes ricinus ticks feeding for 6 days.</title>
        <authorList>
            <person name="Perner J."/>
            <person name="Ribeiro J.M.C."/>
        </authorList>
    </citation>
    <scope>NUCLEOTIDE SEQUENCE</scope>
    <source>
        <strain evidence="10">Semi-engorged</strain>
        <tissue evidence="10">Salivary glands</tissue>
    </source>
</reference>
<keyword evidence="3" id="KW-0677">Repeat</keyword>
<comment type="subcellular location">
    <subcellularLocation>
        <location evidence="1">Membrane</location>
    </subcellularLocation>
</comment>
<dbReference type="Gene3D" id="3.40.50.11500">
    <property type="match status" value="1"/>
</dbReference>
<feature type="compositionally biased region" description="Basic and acidic residues" evidence="6">
    <location>
        <begin position="525"/>
        <end position="541"/>
    </location>
</feature>
<evidence type="ECO:0000313" key="10">
    <source>
        <dbReference type="EMBL" id="MXV01030.1"/>
    </source>
</evidence>
<protein>
    <recommendedName>
        <fullName evidence="11">DENN domain-containing protein 5B</fullName>
    </recommendedName>
</protein>
<dbReference type="Pfam" id="PF03455">
    <property type="entry name" value="dDENN"/>
    <property type="match status" value="1"/>
</dbReference>
<evidence type="ECO:0000259" key="9">
    <source>
        <dbReference type="PROSITE" id="PS50826"/>
    </source>
</evidence>
<dbReference type="InterPro" id="IPR001024">
    <property type="entry name" value="PLAT/LH2_dom"/>
</dbReference>
<dbReference type="GO" id="GO:0005085">
    <property type="term" value="F:guanyl-nucleotide exchange factor activity"/>
    <property type="evidence" value="ECO:0007669"/>
    <property type="project" value="InterPro"/>
</dbReference>
<comment type="caution">
    <text evidence="5">Lacks conserved residue(s) required for the propagation of feature annotation.</text>
</comment>
<dbReference type="GO" id="GO:0031267">
    <property type="term" value="F:small GTPase binding"/>
    <property type="evidence" value="ECO:0007669"/>
    <property type="project" value="InterPro"/>
</dbReference>
<dbReference type="Pfam" id="PF01477">
    <property type="entry name" value="PLAT"/>
    <property type="match status" value="1"/>
</dbReference>
<dbReference type="SMART" id="SM00593">
    <property type="entry name" value="RUN"/>
    <property type="match status" value="2"/>
</dbReference>
<dbReference type="Gene3D" id="2.60.60.20">
    <property type="entry name" value="PLAT/LH2 domain"/>
    <property type="match status" value="1"/>
</dbReference>
<feature type="domain" description="UDENN" evidence="8">
    <location>
        <begin position="30"/>
        <end position="653"/>
    </location>
</feature>
<dbReference type="SMART" id="SM00800">
    <property type="entry name" value="uDENN"/>
    <property type="match status" value="1"/>
</dbReference>
<dbReference type="InterPro" id="IPR037516">
    <property type="entry name" value="Tripartite_DENN"/>
</dbReference>
<dbReference type="Pfam" id="PF02141">
    <property type="entry name" value="DENN"/>
    <property type="match status" value="1"/>
</dbReference>
<feature type="domain" description="RUN" evidence="9">
    <location>
        <begin position="1257"/>
        <end position="1405"/>
    </location>
</feature>
<evidence type="ECO:0000256" key="1">
    <source>
        <dbReference type="ARBA" id="ARBA00004370"/>
    </source>
</evidence>
<dbReference type="InterPro" id="IPR001194">
    <property type="entry name" value="cDENN_dom"/>
</dbReference>
<evidence type="ECO:0000256" key="3">
    <source>
        <dbReference type="ARBA" id="ARBA00022737"/>
    </source>
</evidence>
<dbReference type="SMART" id="SM00801">
    <property type="entry name" value="dDENN"/>
    <property type="match status" value="1"/>
</dbReference>
<dbReference type="SMART" id="SM00799">
    <property type="entry name" value="DENN"/>
    <property type="match status" value="1"/>
</dbReference>
<feature type="domain" description="RUN" evidence="9">
    <location>
        <begin position="859"/>
        <end position="1076"/>
    </location>
</feature>
<evidence type="ECO:0000256" key="5">
    <source>
        <dbReference type="PROSITE-ProRule" id="PRU00152"/>
    </source>
</evidence>
<dbReference type="Gene3D" id="1.20.58.900">
    <property type="match status" value="3"/>
</dbReference>
<dbReference type="PROSITE" id="PS50095">
    <property type="entry name" value="PLAT"/>
    <property type="match status" value="1"/>
</dbReference>
<feature type="region of interest" description="Disordered" evidence="6">
    <location>
        <begin position="454"/>
        <end position="480"/>
    </location>
</feature>
<dbReference type="EMBL" id="GIFC01018946">
    <property type="protein sequence ID" value="MXV01030.1"/>
    <property type="molecule type" value="Transcribed_RNA"/>
</dbReference>
<dbReference type="InterPro" id="IPR047278">
    <property type="entry name" value="DEN5A/B"/>
</dbReference>
<sequence>MTSLGSVFASEKRLVDYFAICGLDLDSGLEPDALSGDHLHFTPLDRSYKGKTLAHFPENVPWNPFDPTAIGMLCLPHGLCFRTQKHPRQPFFHPFIVTREDGSRTYGQALTFYEEVTDKQICSAMQTLQAMHLTELSSSANKTPLSRTAAVKQEAPVSRSLPRSFRLMATSRSSDTTAPALYDITKDTLYVSKVLCLVTSLPVVSASRVMLQTLLGMVQARESPPLPLECYIYNILYELPLPPPGRSLRLSYLYQDHVCQRPGTGELPFFDYSFRELFMTLGLENCVLLFTSVLFENQILLCSEDYQKLMLVAECVCCLLLPFQWQHVYVPILPHSLHHFLDAPVPFIMGLRHLHQDALDAVCPGEANLCLVDIDGCSVQVPEDLPSFPNKQDLVSELRDLLTRFGVLTPGGSHPGHSPLVPPSATLGRNLNNQLQHERTANMPFPRRKLSWSLESGDSGVSSTDSSARSSYSSLGGPPQLLQHSEAYQRIAAVARKAGVMNSLEDLRKPFTHENYESRPSLLRRSTDRRSADRHSSDRHSIQRQSSDYHSTTDFNSTDRHPQLEELRLNNAVREVFFNRFLHMFSSYDHFVIQPNQKDMEQWLASRDTVHNFDKTTFLSEQPEPHLPFLSRFIETQMFASFVDSKILSHWEDADPCLKIFDNRIKLLRNQSSEPIVNCYERCTMYRETEVPIENRLSAPDLAAPNPKVIDPSVDLPGRRNHRAGVFPALDSGVLNRQPAQSKIKKRAHAQFRRKDRSLQHAEHLKLNAEQRESARASTKPSHAQLWQYQKYMHEARAKHMKQPKLSDTASAAVIAQTNWKFVEALLGECKTRTKRMLVEKMGVEAVELGHAEASITGLEENTLLASFCDLLERIWSHGLQAKQGKSALWSHLLNYLEVEECRASGKPIDRNFLTPVPVRPQVPKSFGFPELIFSLKSGALSAVTRHLANLDLSNLVPEEMPQTRGREAKERSRRVRTSDLPGIKPLAVSLLVDVKTVQAMREIKTDIGYARAWVRLALEKKLLSKHLKKLLSSQELLRSSYKRYAFLRCEDEKEQFLYYLLTLNAVDYNCFTNTYTATEMPYRVVVFPSRKLSASTTSANAWVSLSGTMGTTGVIPVPKQSLEFVCHHKNLGLLTTLRIGHDNTGLSPKWMIEHCLVRNDVTGHTYKFPCGRWLGKGIDDGSTERLLVAEMVPADVDNEELMEACRTPPRCRSPSVPRRPSEPRLTVPEIQQLLGDAVNNIVKYFYKSERERGNLTILLCGELGLVYCLEQVFLYGFKDTRFFRHIYLWEYFVKVKEFFESVLQDGPEEDERPNEVWRGYCRLANKVDRASHTMGKDGKFQLFICLAAREHLLHQLLFELAACPVTASMYEERSFLREPGLVMFLVQILEALAEFDIALEASITRGVDN</sequence>
<dbReference type="Pfam" id="PF02759">
    <property type="entry name" value="RUN"/>
    <property type="match status" value="2"/>
</dbReference>
<feature type="region of interest" description="Disordered" evidence="6">
    <location>
        <begin position="511"/>
        <end position="559"/>
    </location>
</feature>
<dbReference type="PANTHER" id="PTHR46070">
    <property type="entry name" value="PINSTRIPE, ISOFORM A"/>
    <property type="match status" value="1"/>
</dbReference>
<dbReference type="InterPro" id="IPR037213">
    <property type="entry name" value="Run_dom_sf"/>
</dbReference>
<dbReference type="GO" id="GO:0016020">
    <property type="term" value="C:membrane"/>
    <property type="evidence" value="ECO:0007669"/>
    <property type="project" value="UniProtKB-SubCell"/>
</dbReference>
<feature type="domain" description="PLAT" evidence="7">
    <location>
        <begin position="1081"/>
        <end position="1189"/>
    </location>
</feature>
<proteinExistence type="inferred from homology"/>
<keyword evidence="4" id="KW-0472">Membrane</keyword>
<accession>A0A6B0VFU6</accession>
<dbReference type="InterPro" id="IPR036392">
    <property type="entry name" value="PLAT/LH2_dom_sf"/>
</dbReference>
<dbReference type="Pfam" id="PF03456">
    <property type="entry name" value="uDENN"/>
    <property type="match status" value="1"/>
</dbReference>
<dbReference type="InterPro" id="IPR047277">
    <property type="entry name" value="PLAT_RAB6IP1"/>
</dbReference>
<dbReference type="PROSITE" id="PS50211">
    <property type="entry name" value="DENN"/>
    <property type="match status" value="1"/>
</dbReference>
<dbReference type="SUPFAM" id="SSF49723">
    <property type="entry name" value="Lipase/lipooxygenase domain (PLAT/LH2 domain)"/>
    <property type="match status" value="1"/>
</dbReference>
<feature type="compositionally biased region" description="Polar residues" evidence="6">
    <location>
        <begin position="543"/>
        <end position="556"/>
    </location>
</feature>
<dbReference type="InterPro" id="IPR005112">
    <property type="entry name" value="dDENN_dom"/>
</dbReference>
<dbReference type="InterPro" id="IPR004012">
    <property type="entry name" value="Run_dom"/>
</dbReference>
<evidence type="ECO:0000256" key="6">
    <source>
        <dbReference type="SAM" id="MobiDB-lite"/>
    </source>
</evidence>
<evidence type="ECO:0000256" key="2">
    <source>
        <dbReference type="ARBA" id="ARBA00006664"/>
    </source>
</evidence>
<dbReference type="PANTHER" id="PTHR46070:SF1">
    <property type="entry name" value="PINSTRIPE, ISOFORM A"/>
    <property type="match status" value="1"/>
</dbReference>
<dbReference type="FunFam" id="1.20.58.900:FF:000007">
    <property type="entry name" value="DENN domain-containing protein 5B"/>
    <property type="match status" value="1"/>
</dbReference>
<dbReference type="PROSITE" id="PS50826">
    <property type="entry name" value="RUN"/>
    <property type="match status" value="2"/>
</dbReference>
<evidence type="ECO:0008006" key="11">
    <source>
        <dbReference type="Google" id="ProtNLM"/>
    </source>
</evidence>
<dbReference type="SUPFAM" id="SSF140741">
    <property type="entry name" value="RUN domain-like"/>
    <property type="match status" value="2"/>
</dbReference>
<name>A0A6B0VFU6_IXORI</name>
<dbReference type="InterPro" id="IPR005113">
    <property type="entry name" value="uDENN_dom"/>
</dbReference>
<feature type="region of interest" description="Disordered" evidence="6">
    <location>
        <begin position="409"/>
        <end position="428"/>
    </location>
</feature>
<evidence type="ECO:0000259" key="8">
    <source>
        <dbReference type="PROSITE" id="PS50211"/>
    </source>
</evidence>